<dbReference type="PANTHER" id="PTHR13663">
    <property type="entry name" value="SIMILAR TO RIKEN CDNA 6430548M08"/>
    <property type="match status" value="1"/>
</dbReference>
<dbReference type="OrthoDB" id="6268344at2759"/>
<feature type="coiled-coil region" evidence="1">
    <location>
        <begin position="120"/>
        <end position="147"/>
    </location>
</feature>
<sequence>MQDLLADEENQSRRTFCQMPFSAIYENAEKGQTSVANLLAFIKKKNTAERKCADAMLTYLGEVGELGEFEEPGTSVKGVLNQWHTYLHTLNTQQLTWTQVVDEHVARPLVSLKEASTSYIQTLQAELARVNDEYTAAEAQQRKAKDVCDVARQDFEDAVIRQDDALHEIGVPSFELQRLAYRVKTAELEVNRSVAEKAQAKTHLLQTIVSRDEMSMAVSVAYQRAEEERRDQLGACMKLWLSVEKEHIKFREKQLQQLEAHVVRMDRAGDVQLLIHNHRHPDNLHFQGKALSLLDWQWTNQEEMTPLSHTLPGSRTWTPPPPTTTTTAHLPHEPDVPHDLAALLSSHFDDQSEVLDDDQHDPPAAVADCSSAEARQLFVQTLNRQRSLGTKVACPLKFRRLVQCFLAFFDACVLHDDTKAAKTAMMLSATFYMIPPDHHVADDIVAADQRHIRRYVQEDVKGHVIWSNPKFWEKALMLAIGEELHKTPRRCAWEDLPSNVPRSDGTFFPELYNIITIITMARRVGVLSREEAVSLVHNIVFGQLGSFTLSMLEMDVPITQIRYFIETMCDAHELTEEQRFLLRANLREIAIKLGYTPNTNSS</sequence>
<dbReference type="GeneID" id="20809237"/>
<dbReference type="InterPro" id="IPR039872">
    <property type="entry name" value="KIAA0513"/>
</dbReference>
<proteinExistence type="predicted"/>
<dbReference type="RefSeq" id="XP_009830995.1">
    <property type="nucleotide sequence ID" value="XM_009832693.1"/>
</dbReference>
<dbReference type="EMBL" id="KI913128">
    <property type="protein sequence ID" value="ETV79154.1"/>
    <property type="molecule type" value="Genomic_DNA"/>
</dbReference>
<protein>
    <recommendedName>
        <fullName evidence="3">SBF1/SBF2 domain-containing protein</fullName>
    </recommendedName>
</protein>
<dbReference type="SUPFAM" id="SSF103657">
    <property type="entry name" value="BAR/IMD domain-like"/>
    <property type="match status" value="1"/>
</dbReference>
<accession>W4GJH4</accession>
<dbReference type="InterPro" id="IPR027267">
    <property type="entry name" value="AH/BAR_dom_sf"/>
</dbReference>
<gene>
    <name evidence="2" type="ORF">H257_07241</name>
</gene>
<evidence type="ECO:0008006" key="3">
    <source>
        <dbReference type="Google" id="ProtNLM"/>
    </source>
</evidence>
<name>W4GJH4_APHAT</name>
<dbReference type="STRING" id="112090.W4GJH4"/>
<dbReference type="Gene3D" id="1.20.1270.60">
    <property type="entry name" value="Arfaptin homology (AH) domain/BAR domain"/>
    <property type="match status" value="1"/>
</dbReference>
<keyword evidence="1" id="KW-0175">Coiled coil</keyword>
<evidence type="ECO:0000313" key="2">
    <source>
        <dbReference type="EMBL" id="ETV79154.1"/>
    </source>
</evidence>
<dbReference type="AlphaFoldDB" id="W4GJH4"/>
<dbReference type="PANTHER" id="PTHR13663:SF2">
    <property type="entry name" value="SIMILAR TO RIKEN CDNA 6430548M08"/>
    <property type="match status" value="1"/>
</dbReference>
<reference evidence="2" key="1">
    <citation type="submission" date="2013-12" db="EMBL/GenBank/DDBJ databases">
        <title>The Genome Sequence of Aphanomyces astaci APO3.</title>
        <authorList>
            <consortium name="The Broad Institute Genomics Platform"/>
            <person name="Russ C."/>
            <person name="Tyler B."/>
            <person name="van West P."/>
            <person name="Dieguez-Uribeondo J."/>
            <person name="Young S.K."/>
            <person name="Zeng Q."/>
            <person name="Gargeya S."/>
            <person name="Fitzgerald M."/>
            <person name="Abouelleil A."/>
            <person name="Alvarado L."/>
            <person name="Chapman S.B."/>
            <person name="Gainer-Dewar J."/>
            <person name="Goldberg J."/>
            <person name="Griggs A."/>
            <person name="Gujja S."/>
            <person name="Hansen M."/>
            <person name="Howarth C."/>
            <person name="Imamovic A."/>
            <person name="Ireland A."/>
            <person name="Larimer J."/>
            <person name="McCowan C."/>
            <person name="Murphy C."/>
            <person name="Pearson M."/>
            <person name="Poon T.W."/>
            <person name="Priest M."/>
            <person name="Roberts A."/>
            <person name="Saif S."/>
            <person name="Shea T."/>
            <person name="Sykes S."/>
            <person name="Wortman J."/>
            <person name="Nusbaum C."/>
            <person name="Birren B."/>
        </authorList>
    </citation>
    <scope>NUCLEOTIDE SEQUENCE [LARGE SCALE GENOMIC DNA]</scope>
    <source>
        <strain evidence="2">APO3</strain>
    </source>
</reference>
<organism evidence="2">
    <name type="scientific">Aphanomyces astaci</name>
    <name type="common">Crayfish plague agent</name>
    <dbReference type="NCBI Taxonomy" id="112090"/>
    <lineage>
        <taxon>Eukaryota</taxon>
        <taxon>Sar</taxon>
        <taxon>Stramenopiles</taxon>
        <taxon>Oomycota</taxon>
        <taxon>Saprolegniomycetes</taxon>
        <taxon>Saprolegniales</taxon>
        <taxon>Verrucalvaceae</taxon>
        <taxon>Aphanomyces</taxon>
    </lineage>
</organism>
<evidence type="ECO:0000256" key="1">
    <source>
        <dbReference type="SAM" id="Coils"/>
    </source>
</evidence>
<dbReference type="VEuPathDB" id="FungiDB:H257_07241"/>